<dbReference type="InterPro" id="IPR042089">
    <property type="entry name" value="Peptidase_M13_dom_2"/>
</dbReference>
<sequence length="119" mass="13080">MHFLNCILVTVVLLSCAFHGVTGVDAGTSGGDQAAHDSTTRACDNFYKYVCNGPGKTFPGTTPRALKTQLYKKVKEILEEEDLRVEESKHPENDQVVSQASIGRMARKLYNACVKAMRT</sequence>
<accession>A0A0C9S420</accession>
<dbReference type="Gene3D" id="1.10.1380.10">
    <property type="entry name" value="Neutral endopeptidase , domain2"/>
    <property type="match status" value="1"/>
</dbReference>
<protein>
    <submittedName>
        <fullName evidence="2">Putative m13 family peptidase</fullName>
    </submittedName>
</protein>
<dbReference type="GO" id="GO:0008237">
    <property type="term" value="F:metallopeptidase activity"/>
    <property type="evidence" value="ECO:0007669"/>
    <property type="project" value="InterPro"/>
</dbReference>
<reference evidence="2" key="1">
    <citation type="journal article" date="2015" name="PLoS ONE">
        <title>An Insight into the Sialome of the Lone Star Tick, Amblyomma americanum, with a Glimpse on Its Time Dependent Gene Expression.</title>
        <authorList>
            <person name="Karim S."/>
            <person name="Ribeiro J.M."/>
        </authorList>
    </citation>
    <scope>NUCLEOTIDE SEQUENCE</scope>
    <source>
        <tissue evidence="2">Salivary gland</tissue>
    </source>
</reference>
<dbReference type="Gene3D" id="3.40.390.10">
    <property type="entry name" value="Collagenase (Catalytic Domain)"/>
    <property type="match status" value="1"/>
</dbReference>
<name>A0A0C9S420_AMBAM</name>
<dbReference type="EMBL" id="GBZX01000801">
    <property type="protein sequence ID" value="JAG91939.1"/>
    <property type="molecule type" value="mRNA"/>
</dbReference>
<evidence type="ECO:0000313" key="2">
    <source>
        <dbReference type="EMBL" id="JAG91939.1"/>
    </source>
</evidence>
<evidence type="ECO:0000256" key="1">
    <source>
        <dbReference type="SAM" id="SignalP"/>
    </source>
</evidence>
<dbReference type="InterPro" id="IPR024079">
    <property type="entry name" value="MetalloPept_cat_dom_sf"/>
</dbReference>
<dbReference type="AlphaFoldDB" id="A0A0C9S420"/>
<dbReference type="SUPFAM" id="SSF55486">
    <property type="entry name" value="Metalloproteases ('zincins'), catalytic domain"/>
    <property type="match status" value="1"/>
</dbReference>
<organism evidence="2">
    <name type="scientific">Amblyomma americanum</name>
    <name type="common">Lone star tick</name>
    <dbReference type="NCBI Taxonomy" id="6943"/>
    <lineage>
        <taxon>Eukaryota</taxon>
        <taxon>Metazoa</taxon>
        <taxon>Ecdysozoa</taxon>
        <taxon>Arthropoda</taxon>
        <taxon>Chelicerata</taxon>
        <taxon>Arachnida</taxon>
        <taxon>Acari</taxon>
        <taxon>Parasitiformes</taxon>
        <taxon>Ixodida</taxon>
        <taxon>Ixodoidea</taxon>
        <taxon>Ixodidae</taxon>
        <taxon>Amblyomminae</taxon>
        <taxon>Amblyomma</taxon>
    </lineage>
</organism>
<feature type="chain" id="PRO_5002219580" evidence="1">
    <location>
        <begin position="24"/>
        <end position="119"/>
    </location>
</feature>
<keyword evidence="1" id="KW-0732">Signal</keyword>
<proteinExistence type="evidence at transcript level"/>
<feature type="signal peptide" evidence="1">
    <location>
        <begin position="1"/>
        <end position="23"/>
    </location>
</feature>